<dbReference type="GO" id="GO:0016491">
    <property type="term" value="F:oxidoreductase activity"/>
    <property type="evidence" value="ECO:0007669"/>
    <property type="project" value="UniProtKB-KW"/>
</dbReference>
<evidence type="ECO:0000256" key="2">
    <source>
        <dbReference type="ARBA" id="ARBA00022723"/>
    </source>
</evidence>
<evidence type="ECO:0000256" key="5">
    <source>
        <dbReference type="ARBA" id="ARBA00023014"/>
    </source>
</evidence>
<dbReference type="eggNOG" id="COG1146">
    <property type="taxonomic scope" value="Bacteria"/>
</dbReference>
<evidence type="ECO:0000256" key="1">
    <source>
        <dbReference type="ARBA" id="ARBA00007118"/>
    </source>
</evidence>
<reference evidence="7 8" key="1">
    <citation type="submission" date="2007-03" db="EMBL/GenBank/DDBJ databases">
        <title>Complete sequence of Desulfotomaculum reducens MI-1.</title>
        <authorList>
            <consortium name="US DOE Joint Genome Institute"/>
            <person name="Copeland A."/>
            <person name="Lucas S."/>
            <person name="Lapidus A."/>
            <person name="Barry K."/>
            <person name="Detter J.C."/>
            <person name="Glavina del Rio T."/>
            <person name="Hammon N."/>
            <person name="Israni S."/>
            <person name="Dalin E."/>
            <person name="Tice H."/>
            <person name="Pitluck S."/>
            <person name="Sims D."/>
            <person name="Brettin T."/>
            <person name="Bruce D."/>
            <person name="Han C."/>
            <person name="Tapia R."/>
            <person name="Schmutz J."/>
            <person name="Larimer F."/>
            <person name="Land M."/>
            <person name="Hauser L."/>
            <person name="Kyrpides N."/>
            <person name="Kim E."/>
            <person name="Tebo B.M."/>
            <person name="Richardson P."/>
        </authorList>
    </citation>
    <scope>NUCLEOTIDE SEQUENCE [LARGE SCALE GENOMIC DNA]</scope>
    <source>
        <strain evidence="7 8">MI-1</strain>
    </source>
</reference>
<sequence>MSLFTVDSNKCKRDGICVAECPVGVIEMAGKEAFPRPVAGADQICINCGHCVAVCPHGALTLKTMQFQDCPPVQKDLLPSSEQTIHLLSSRRSIRTYKKQPVQHDTLLKLIDIARCAPSGSNKQPVNWLVIENTNEVNRMAGLVIDWMRLMLKENPAAPFTNYATSLVASWEKGEDKICRNAPHVILTHSPVAQPTAQTDCVIALTYLELAAFSMGLGACWAGFLNLAANAYPQAKEALGIPGDHRCCGALLIGHPKYRYHRIPRRNEPVISWR</sequence>
<dbReference type="Proteomes" id="UP000001556">
    <property type="component" value="Chromosome"/>
</dbReference>
<dbReference type="KEGG" id="drm:Dred_1649"/>
<feature type="domain" description="4Fe-4S ferredoxin-type" evidence="6">
    <location>
        <begin position="35"/>
        <end position="65"/>
    </location>
</feature>
<evidence type="ECO:0000256" key="4">
    <source>
        <dbReference type="ARBA" id="ARBA00023004"/>
    </source>
</evidence>
<dbReference type="InterPro" id="IPR000415">
    <property type="entry name" value="Nitroreductase-like"/>
</dbReference>
<evidence type="ECO:0000259" key="6">
    <source>
        <dbReference type="PROSITE" id="PS51379"/>
    </source>
</evidence>
<organism evidence="7 8">
    <name type="scientific">Desulforamulus reducens (strain ATCC BAA-1160 / DSM 100696 / MI-1)</name>
    <name type="common">Desulfotomaculum reducens</name>
    <dbReference type="NCBI Taxonomy" id="349161"/>
    <lineage>
        <taxon>Bacteria</taxon>
        <taxon>Bacillati</taxon>
        <taxon>Bacillota</taxon>
        <taxon>Clostridia</taxon>
        <taxon>Eubacteriales</taxon>
        <taxon>Peptococcaceae</taxon>
        <taxon>Desulforamulus</taxon>
    </lineage>
</organism>
<keyword evidence="2" id="KW-0479">Metal-binding</keyword>
<dbReference type="Gene3D" id="3.30.70.20">
    <property type="match status" value="1"/>
</dbReference>
<proteinExistence type="inferred from homology"/>
<dbReference type="PANTHER" id="PTHR43673">
    <property type="entry name" value="NAD(P)H NITROREDUCTASE YDGI-RELATED"/>
    <property type="match status" value="1"/>
</dbReference>
<dbReference type="RefSeq" id="WP_011877992.1">
    <property type="nucleotide sequence ID" value="NC_009253.1"/>
</dbReference>
<dbReference type="InterPro" id="IPR017900">
    <property type="entry name" value="4Fe4S_Fe_S_CS"/>
</dbReference>
<dbReference type="PROSITE" id="PS51379">
    <property type="entry name" value="4FE4S_FER_2"/>
    <property type="match status" value="2"/>
</dbReference>
<accession>A4J524</accession>
<comment type="similarity">
    <text evidence="1">Belongs to the nitroreductase family.</text>
</comment>
<protein>
    <submittedName>
        <fullName evidence="7">Nitroreductase</fullName>
    </submittedName>
</protein>
<evidence type="ECO:0000313" key="8">
    <source>
        <dbReference type="Proteomes" id="UP000001556"/>
    </source>
</evidence>
<gene>
    <name evidence="7" type="ordered locus">Dred_1649</name>
</gene>
<dbReference type="Pfam" id="PF12838">
    <property type="entry name" value="Fer4_7"/>
    <property type="match status" value="1"/>
</dbReference>
<dbReference type="OrthoDB" id="368873at2"/>
<dbReference type="GO" id="GO:0051536">
    <property type="term" value="F:iron-sulfur cluster binding"/>
    <property type="evidence" value="ECO:0007669"/>
    <property type="project" value="UniProtKB-KW"/>
</dbReference>
<keyword evidence="8" id="KW-1185">Reference proteome</keyword>
<dbReference type="SUPFAM" id="SSF54862">
    <property type="entry name" value="4Fe-4S ferredoxins"/>
    <property type="match status" value="1"/>
</dbReference>
<dbReference type="CDD" id="cd02143">
    <property type="entry name" value="nitroreductase_FeS-like"/>
    <property type="match status" value="1"/>
</dbReference>
<dbReference type="PANTHER" id="PTHR43673:SF10">
    <property type="entry name" value="NADH DEHYDROGENASE_NAD(P)H NITROREDUCTASE XCC3605-RELATED"/>
    <property type="match status" value="1"/>
</dbReference>
<feature type="domain" description="4Fe-4S ferredoxin-type" evidence="6">
    <location>
        <begin position="2"/>
        <end position="31"/>
    </location>
</feature>
<keyword evidence="5" id="KW-0411">Iron-sulfur</keyword>
<dbReference type="Pfam" id="PF00881">
    <property type="entry name" value="Nitroreductase"/>
    <property type="match status" value="1"/>
</dbReference>
<dbReference type="STRING" id="349161.Dred_1649"/>
<dbReference type="SUPFAM" id="SSF55469">
    <property type="entry name" value="FMN-dependent nitroreductase-like"/>
    <property type="match status" value="1"/>
</dbReference>
<evidence type="ECO:0000256" key="3">
    <source>
        <dbReference type="ARBA" id="ARBA00023002"/>
    </source>
</evidence>
<dbReference type="GO" id="GO:0046872">
    <property type="term" value="F:metal ion binding"/>
    <property type="evidence" value="ECO:0007669"/>
    <property type="project" value="UniProtKB-KW"/>
</dbReference>
<keyword evidence="3" id="KW-0560">Oxidoreductase</keyword>
<keyword evidence="4" id="KW-0408">Iron</keyword>
<evidence type="ECO:0000313" key="7">
    <source>
        <dbReference type="EMBL" id="ABO50177.1"/>
    </source>
</evidence>
<dbReference type="HOGENOM" id="CLU_070764_2_0_9"/>
<dbReference type="AlphaFoldDB" id="A4J524"/>
<dbReference type="InterPro" id="IPR029479">
    <property type="entry name" value="Nitroreductase"/>
</dbReference>
<dbReference type="eggNOG" id="COG0778">
    <property type="taxonomic scope" value="Bacteria"/>
</dbReference>
<name>A4J524_DESRM</name>
<dbReference type="InterPro" id="IPR017896">
    <property type="entry name" value="4Fe4S_Fe-S-bd"/>
</dbReference>
<dbReference type="PROSITE" id="PS00198">
    <property type="entry name" value="4FE4S_FER_1"/>
    <property type="match status" value="1"/>
</dbReference>
<dbReference type="EMBL" id="CP000612">
    <property type="protein sequence ID" value="ABO50177.1"/>
    <property type="molecule type" value="Genomic_DNA"/>
</dbReference>
<dbReference type="Gene3D" id="3.40.109.10">
    <property type="entry name" value="NADH Oxidase"/>
    <property type="match status" value="1"/>
</dbReference>